<accession>A0A6V8PR87</accession>
<proteinExistence type="predicted"/>
<organism evidence="2 3">
    <name type="scientific">Candidatus Hakubella thermalkaliphila</name>
    <dbReference type="NCBI Taxonomy" id="2754717"/>
    <lineage>
        <taxon>Bacteria</taxon>
        <taxon>Bacillati</taxon>
        <taxon>Actinomycetota</taxon>
        <taxon>Actinomycetota incertae sedis</taxon>
        <taxon>Candidatus Hakubellales</taxon>
        <taxon>Candidatus Hakubellaceae</taxon>
        <taxon>Candidatus Hakubella</taxon>
    </lineage>
</organism>
<reference evidence="2 3" key="1">
    <citation type="journal article" date="2020" name="Front. Microbiol.">
        <title>Single-cell genomics of novel Actinobacteria with the Wood-Ljungdahl pathway discovered in a serpentinizing system.</title>
        <authorList>
            <person name="Merino N."/>
            <person name="Kawai M."/>
            <person name="Boyd E.S."/>
            <person name="Colman D.R."/>
            <person name="McGlynn S.E."/>
            <person name="Nealson K.H."/>
            <person name="Kurokawa K."/>
            <person name="Hongoh Y."/>
        </authorList>
    </citation>
    <scope>NUCLEOTIDE SEQUENCE [LARGE SCALE GENOMIC DNA]</scope>
    <source>
        <strain evidence="2 3">S43</strain>
    </source>
</reference>
<evidence type="ECO:0000313" key="3">
    <source>
        <dbReference type="Proteomes" id="UP000576480"/>
    </source>
</evidence>
<dbReference type="AlphaFoldDB" id="A0A6V8PR87"/>
<sequence>MSALYILLEKWELFLALIGAFAVGFVGGKILFILSKVKALEWAERLDSARKPLVKPLYKILHLPCGAFKGVMFIFGVNLTIEAFFHHTVGGILIVLPSLILALAGLQNCYNYSR</sequence>
<evidence type="ECO:0000256" key="1">
    <source>
        <dbReference type="SAM" id="Phobius"/>
    </source>
</evidence>
<dbReference type="RefSeq" id="WP_176229820.1">
    <property type="nucleotide sequence ID" value="NZ_BLSB01000059.1"/>
</dbReference>
<dbReference type="EMBL" id="BLSB01000059">
    <property type="protein sequence ID" value="GFP35169.1"/>
    <property type="molecule type" value="Genomic_DNA"/>
</dbReference>
<protein>
    <submittedName>
        <fullName evidence="2">Uncharacterized protein</fullName>
    </submittedName>
</protein>
<dbReference type="Proteomes" id="UP000576480">
    <property type="component" value="Unassembled WGS sequence"/>
</dbReference>
<name>A0A6V8PR87_9ACTN</name>
<feature type="transmembrane region" description="Helical" evidence="1">
    <location>
        <begin position="13"/>
        <end position="35"/>
    </location>
</feature>
<keyword evidence="1" id="KW-0472">Membrane</keyword>
<feature type="transmembrane region" description="Helical" evidence="1">
    <location>
        <begin position="56"/>
        <end position="77"/>
    </location>
</feature>
<keyword evidence="1" id="KW-0812">Transmembrane</keyword>
<feature type="transmembrane region" description="Helical" evidence="1">
    <location>
        <begin position="83"/>
        <end position="106"/>
    </location>
</feature>
<evidence type="ECO:0000313" key="2">
    <source>
        <dbReference type="EMBL" id="GFP35169.1"/>
    </source>
</evidence>
<keyword evidence="1" id="KW-1133">Transmembrane helix</keyword>
<comment type="caution">
    <text evidence="2">The sequence shown here is derived from an EMBL/GenBank/DDBJ whole genome shotgun (WGS) entry which is preliminary data.</text>
</comment>
<gene>
    <name evidence="2" type="ORF">HKBW3S43_00961</name>
</gene>